<name>A0A834PNL4_MARMO</name>
<accession>A0A834PNL4</accession>
<evidence type="ECO:0000313" key="2">
    <source>
        <dbReference type="EMBL" id="KAF7462769.1"/>
    </source>
</evidence>
<feature type="compositionally biased region" description="Low complexity" evidence="1">
    <location>
        <begin position="1"/>
        <end position="20"/>
    </location>
</feature>
<dbReference type="AlphaFoldDB" id="A0A834PNL4"/>
<feature type="region of interest" description="Disordered" evidence="1">
    <location>
        <begin position="1"/>
        <end position="98"/>
    </location>
</feature>
<feature type="compositionally biased region" description="Polar residues" evidence="1">
    <location>
        <begin position="26"/>
        <end position="38"/>
    </location>
</feature>
<gene>
    <name evidence="2" type="ORF">GHT09_011375</name>
</gene>
<proteinExistence type="predicted"/>
<comment type="caution">
    <text evidence="2">The sequence shown here is derived from an EMBL/GenBank/DDBJ whole genome shotgun (WGS) entry which is preliminary data.</text>
</comment>
<dbReference type="Proteomes" id="UP000662637">
    <property type="component" value="Unassembled WGS sequence"/>
</dbReference>
<sequence>MRAARLPAPRAPRPLSAQPRADTRSAALQSVRDQQSVSKGDPGGAAPAEPRSQAAGPCQGAVSVPALWVPHTGGAGVGAQVHFGSSDGVGSAFTQSDQ</sequence>
<organism evidence="2 3">
    <name type="scientific">Marmota monax</name>
    <name type="common">Woodchuck</name>
    <dbReference type="NCBI Taxonomy" id="9995"/>
    <lineage>
        <taxon>Eukaryota</taxon>
        <taxon>Metazoa</taxon>
        <taxon>Chordata</taxon>
        <taxon>Craniata</taxon>
        <taxon>Vertebrata</taxon>
        <taxon>Euteleostomi</taxon>
        <taxon>Mammalia</taxon>
        <taxon>Eutheria</taxon>
        <taxon>Euarchontoglires</taxon>
        <taxon>Glires</taxon>
        <taxon>Rodentia</taxon>
        <taxon>Sciuromorpha</taxon>
        <taxon>Sciuridae</taxon>
        <taxon>Xerinae</taxon>
        <taxon>Marmotini</taxon>
        <taxon>Marmota</taxon>
    </lineage>
</organism>
<evidence type="ECO:0000313" key="3">
    <source>
        <dbReference type="Proteomes" id="UP000662637"/>
    </source>
</evidence>
<protein>
    <submittedName>
        <fullName evidence="2">Uncharacterized protein</fullName>
    </submittedName>
</protein>
<reference evidence="2" key="1">
    <citation type="submission" date="2020-08" db="EMBL/GenBank/DDBJ databases">
        <authorList>
            <person name="Shumante A."/>
            <person name="Zimin A.V."/>
            <person name="Puiu D."/>
            <person name="Salzberg S.L."/>
        </authorList>
    </citation>
    <scope>NUCLEOTIDE SEQUENCE</scope>
    <source>
        <strain evidence="2">WC2-LM</strain>
        <tissue evidence="2">Liver</tissue>
    </source>
</reference>
<dbReference type="EMBL" id="WJEC01008311">
    <property type="protein sequence ID" value="KAF7462769.1"/>
    <property type="molecule type" value="Genomic_DNA"/>
</dbReference>
<evidence type="ECO:0000256" key="1">
    <source>
        <dbReference type="SAM" id="MobiDB-lite"/>
    </source>
</evidence>